<dbReference type="InterPro" id="IPR050909">
    <property type="entry name" value="Bact_Autotransporter_VF"/>
</dbReference>
<dbReference type="InterPro" id="IPR005546">
    <property type="entry name" value="Autotransporte_beta"/>
</dbReference>
<dbReference type="InterPro" id="IPR030895">
    <property type="entry name" value="T5SS_PEPC_rpt"/>
</dbReference>
<dbReference type="Proteomes" id="UP000254835">
    <property type="component" value="Unassembled WGS sequence"/>
</dbReference>
<proteinExistence type="predicted"/>
<sequence>MRRLKRIAELNYHPTLCSGVSGFVFLLGLSVAQATPFTIDGGAVYNQTGSDPILDVNDMIIIGDTSTGTLNIYDGGEVSGVFGYIGVNSGSSGTVLVSGSGSQWNTSNNLYIGYDGSGELTIANGALVSNSIGMIGRNPNSSGKVTVTGMGSQWNNSDKLFVGHSFNDASSLDILNGGTVLSSHGEIGYNIGSKGTVIVSGVGSQWNMTEQLYVGNNGEGELIIANGGAVTNVGNGYIGGIFNAKGTVVVSGIGSTWKVGGNLYFGSNSSSLMIADGGKVSSASGQFGFQSPNGNVNVSGTGSLWDISGDLTSYSISATNTGQIQLGIFGGGIISNINTELSLATITVSDANSHWNMSGILTLVEDNTLAIINGGLVSNTNGYINTGSKVILAGADSQWIIDDTLSIGEIGRGSLTIGDNSEVSALTVNITNNIGSIGSLNIGAAAGEMASGAGVLNSSVITFGDGNGEIVFNHLNTDYAFAPSIHGTGNLFVYSGTTVLTGNNNYFGLTTVSGGTLASGGTGTLSSNVDYVTESGGTLALNGYSETIASLDHSGTLNFGDIPGAALTITGHYVGHEGLLNFNTVLDDDNSITDKLVIAGDTSGTTYVAVNNQGGGGTQTLNGIELITVLGASDGEFVQNGRIVAGAYDYYLNRGIDSNAANWYLNSSIPQTGPGETPPVEMIERPEASGYSANLAAANNLFITRLHDRLGDTHYIDAFTGEHKVTSLWLRNEGGHNRSRDTQDQLRTQSHRYVMQLGGNLAQWSSDGSDRFYLGIMAGYGNSKSRTESRLSSYRARATVDGYSAGLYGSWYANNIDKTGLYVDSWAQYSWFNNSVNGQNLNTEKYKSKGMTASVESGYTFNVGENMAKNATYLIQPKAQITWMAIKADDHKETNGTNVSGEGDGNIQTRLGLKAFMNGYSDQDKSKNRVYQPFVEANWLHNTKDFGTTMDSMTVKQSGAKNLGELKLGVEGQLNKNMALWGNIGQQVGNKGYSDTALMIGAKYTF</sequence>
<feature type="domain" description="Autotransporter" evidence="1">
    <location>
        <begin position="721"/>
        <end position="1006"/>
    </location>
</feature>
<dbReference type="Pfam" id="PF18883">
    <property type="entry name" value="AC_1"/>
    <property type="match status" value="1"/>
</dbReference>
<dbReference type="AlphaFoldDB" id="A0A380PU00"/>
<dbReference type="Gene3D" id="2.160.20.20">
    <property type="match status" value="1"/>
</dbReference>
<dbReference type="InterPro" id="IPR043990">
    <property type="entry name" value="AC_1"/>
</dbReference>
<dbReference type="SUPFAM" id="SSF51126">
    <property type="entry name" value="Pectin lyase-like"/>
    <property type="match status" value="1"/>
</dbReference>
<dbReference type="SMART" id="SM00869">
    <property type="entry name" value="Autotransporter"/>
    <property type="match status" value="1"/>
</dbReference>
<dbReference type="InterPro" id="IPR036709">
    <property type="entry name" value="Autotransporte_beta_dom_sf"/>
</dbReference>
<reference evidence="2 3" key="1">
    <citation type="submission" date="2018-06" db="EMBL/GenBank/DDBJ databases">
        <authorList>
            <consortium name="Pathogen Informatics"/>
            <person name="Doyle S."/>
        </authorList>
    </citation>
    <scope>NUCLEOTIDE SEQUENCE [LARGE SCALE GENOMIC DNA]</scope>
    <source>
        <strain evidence="2 3">NCTC11470</strain>
    </source>
</reference>
<dbReference type="InterPro" id="IPR011050">
    <property type="entry name" value="Pectin_lyase_fold/virulence"/>
</dbReference>
<protein>
    <submittedName>
        <fullName evidence="2">Autotransporter protein</fullName>
    </submittedName>
</protein>
<dbReference type="PANTHER" id="PTHR12338:SF5">
    <property type="entry name" value="ANTIGEN 43-RELATED"/>
    <property type="match status" value="1"/>
</dbReference>
<dbReference type="PANTHER" id="PTHR12338">
    <property type="entry name" value="AUTOTRANSPORTER"/>
    <property type="match status" value="1"/>
</dbReference>
<dbReference type="NCBIfam" id="TIGR04393">
    <property type="entry name" value="rpt_T5SS_PEPC"/>
    <property type="match status" value="5"/>
</dbReference>
<evidence type="ECO:0000313" key="2">
    <source>
        <dbReference type="EMBL" id="SUP76417.1"/>
    </source>
</evidence>
<dbReference type="GO" id="GO:0019867">
    <property type="term" value="C:outer membrane"/>
    <property type="evidence" value="ECO:0007669"/>
    <property type="project" value="InterPro"/>
</dbReference>
<dbReference type="RefSeq" id="WP_004711288.1">
    <property type="nucleotide sequence ID" value="NZ_CP023964.1"/>
</dbReference>
<dbReference type="InterPro" id="IPR006315">
    <property type="entry name" value="OM_autotransptr_brl_dom"/>
</dbReference>
<evidence type="ECO:0000313" key="3">
    <source>
        <dbReference type="Proteomes" id="UP000254835"/>
    </source>
</evidence>
<accession>A0A380PU00</accession>
<evidence type="ECO:0000259" key="1">
    <source>
        <dbReference type="PROSITE" id="PS51208"/>
    </source>
</evidence>
<dbReference type="NCBIfam" id="TIGR01414">
    <property type="entry name" value="autotrans_barl"/>
    <property type="match status" value="1"/>
</dbReference>
<name>A0A380PU00_YERFR</name>
<dbReference type="InterPro" id="IPR012332">
    <property type="entry name" value="Autotransporter_pectin_lyase_C"/>
</dbReference>
<gene>
    <name evidence="2" type="primary">yapH_6</name>
    <name evidence="2" type="ORF">NCTC11470_01448</name>
</gene>
<dbReference type="PROSITE" id="PS51208">
    <property type="entry name" value="AUTOTRANSPORTER"/>
    <property type="match status" value="1"/>
</dbReference>
<dbReference type="Gene3D" id="2.40.128.130">
    <property type="entry name" value="Autotransporter beta-domain"/>
    <property type="match status" value="1"/>
</dbReference>
<dbReference type="Pfam" id="PF03797">
    <property type="entry name" value="Autotransporter"/>
    <property type="match status" value="1"/>
</dbReference>
<dbReference type="SUPFAM" id="SSF103515">
    <property type="entry name" value="Autotransporter"/>
    <property type="match status" value="1"/>
</dbReference>
<dbReference type="CDD" id="cd01344">
    <property type="entry name" value="PL2_Passenger_AT"/>
    <property type="match status" value="1"/>
</dbReference>
<dbReference type="EMBL" id="UHJA01000001">
    <property type="protein sequence ID" value="SUP76417.1"/>
    <property type="molecule type" value="Genomic_DNA"/>
</dbReference>
<organism evidence="2 3">
    <name type="scientific">Yersinia frederiksenii</name>
    <dbReference type="NCBI Taxonomy" id="29484"/>
    <lineage>
        <taxon>Bacteria</taxon>
        <taxon>Pseudomonadati</taxon>
        <taxon>Pseudomonadota</taxon>
        <taxon>Gammaproteobacteria</taxon>
        <taxon>Enterobacterales</taxon>
        <taxon>Yersiniaceae</taxon>
        <taxon>Yersinia</taxon>
    </lineage>
</organism>
<dbReference type="GeneID" id="57906679"/>